<dbReference type="OrthoDB" id="215598at2"/>
<dbReference type="Pfam" id="PF13340">
    <property type="entry name" value="DUF4096"/>
    <property type="match status" value="1"/>
</dbReference>
<accession>A0A518CTP1</accession>
<feature type="domain" description="Insertion element IS402-like" evidence="1">
    <location>
        <begin position="26"/>
        <end position="98"/>
    </location>
</feature>
<dbReference type="InterPro" id="IPR052909">
    <property type="entry name" value="Transposase_6_like"/>
</dbReference>
<reference evidence="2 3" key="1">
    <citation type="submission" date="2019-02" db="EMBL/GenBank/DDBJ databases">
        <title>Deep-cultivation of Planctomycetes and their phenomic and genomic characterization uncovers novel biology.</title>
        <authorList>
            <person name="Wiegand S."/>
            <person name="Jogler M."/>
            <person name="Boedeker C."/>
            <person name="Pinto D."/>
            <person name="Vollmers J."/>
            <person name="Rivas-Marin E."/>
            <person name="Kohn T."/>
            <person name="Peeters S.H."/>
            <person name="Heuer A."/>
            <person name="Rast P."/>
            <person name="Oberbeckmann S."/>
            <person name="Bunk B."/>
            <person name="Jeske O."/>
            <person name="Meyerdierks A."/>
            <person name="Storesund J.E."/>
            <person name="Kallscheuer N."/>
            <person name="Luecker S."/>
            <person name="Lage O.M."/>
            <person name="Pohl T."/>
            <person name="Merkel B.J."/>
            <person name="Hornburger P."/>
            <person name="Mueller R.-W."/>
            <person name="Bruemmer F."/>
            <person name="Labrenz M."/>
            <person name="Spormann A.M."/>
            <person name="Op den Camp H."/>
            <person name="Overmann J."/>
            <person name="Amann R."/>
            <person name="Jetten M.S.M."/>
            <person name="Mascher T."/>
            <person name="Medema M.H."/>
            <person name="Devos D.P."/>
            <person name="Kaster A.-K."/>
            <person name="Ovreas L."/>
            <person name="Rohde M."/>
            <person name="Galperin M.Y."/>
            <person name="Jogler C."/>
        </authorList>
    </citation>
    <scope>NUCLEOTIDE SEQUENCE [LARGE SCALE GENOMIC DNA]</scope>
    <source>
        <strain evidence="2 3">Pla110</strain>
    </source>
</reference>
<organism evidence="2 3">
    <name type="scientific">Polystyrenella longa</name>
    <dbReference type="NCBI Taxonomy" id="2528007"/>
    <lineage>
        <taxon>Bacteria</taxon>
        <taxon>Pseudomonadati</taxon>
        <taxon>Planctomycetota</taxon>
        <taxon>Planctomycetia</taxon>
        <taxon>Planctomycetales</taxon>
        <taxon>Planctomycetaceae</taxon>
        <taxon>Polystyrenella</taxon>
    </lineage>
</organism>
<dbReference type="EMBL" id="CP036281">
    <property type="protein sequence ID" value="QDU82589.1"/>
    <property type="molecule type" value="Genomic_DNA"/>
</dbReference>
<evidence type="ECO:0000313" key="3">
    <source>
        <dbReference type="Proteomes" id="UP000317178"/>
    </source>
</evidence>
<gene>
    <name evidence="2" type="ORF">Pla110_43490</name>
</gene>
<dbReference type="AlphaFoldDB" id="A0A518CTP1"/>
<evidence type="ECO:0000259" key="1">
    <source>
        <dbReference type="Pfam" id="PF13340"/>
    </source>
</evidence>
<proteinExistence type="predicted"/>
<dbReference type="InterPro" id="IPR025161">
    <property type="entry name" value="IS402-like_dom"/>
</dbReference>
<evidence type="ECO:0000313" key="2">
    <source>
        <dbReference type="EMBL" id="QDU82589.1"/>
    </source>
</evidence>
<keyword evidence="3" id="KW-1185">Reference proteome</keyword>
<dbReference type="Proteomes" id="UP000317178">
    <property type="component" value="Chromosome"/>
</dbReference>
<sequence length="156" mass="17963">MDMTLELYPSLERYLAASRTDCVTELTDEQWLLIEDLFPWEGPTRAGGRPQAPPRECLEGILWVLRTGARWKDLPKSFPSFTTCWRRFKEWTESGVFRLAWERLAEKLQREGELDWSEGMAEGTFAPAKKGGNVLARPNVARAPRSCCSLMDTEHR</sequence>
<name>A0A518CTP1_9PLAN</name>
<dbReference type="KEGG" id="plon:Pla110_43490"/>
<dbReference type="RefSeq" id="WP_144998922.1">
    <property type="nucleotide sequence ID" value="NZ_CP036281.1"/>
</dbReference>
<protein>
    <recommendedName>
        <fullName evidence="1">Insertion element IS402-like domain-containing protein</fullName>
    </recommendedName>
</protein>
<dbReference type="PANTHER" id="PTHR46637">
    <property type="entry name" value="TIS1421-TRANSPOSASE PROTEIN A"/>
    <property type="match status" value="1"/>
</dbReference>
<dbReference type="PANTHER" id="PTHR46637:SF1">
    <property type="entry name" value="BLL5188 PROTEIN"/>
    <property type="match status" value="1"/>
</dbReference>